<evidence type="ECO:0000313" key="3">
    <source>
        <dbReference type="Proteomes" id="UP000228934"/>
    </source>
</evidence>
<evidence type="ECO:0000313" key="2">
    <source>
        <dbReference type="EMBL" id="PIO12298.1"/>
    </source>
</evidence>
<sequence length="98" mass="11261">MFRITIFGLKYLCAKYTFFFIHIGEKRLRPSEDTRNPQPSKEGEIPTPQPEDVEEGEVYELGEIVTTTGDVYVVEEESHFTSVSAQILIREIMVCSQD</sequence>
<keyword evidence="3" id="KW-1185">Reference proteome</keyword>
<protein>
    <submittedName>
        <fullName evidence="2">Uncharacterized protein</fullName>
    </submittedName>
</protein>
<accession>A0A2G9Q9N5</accession>
<proteinExistence type="predicted"/>
<dbReference type="Proteomes" id="UP000228934">
    <property type="component" value="Unassembled WGS sequence"/>
</dbReference>
<feature type="region of interest" description="Disordered" evidence="1">
    <location>
        <begin position="29"/>
        <end position="53"/>
    </location>
</feature>
<gene>
    <name evidence="2" type="ORF">AB205_0166720</name>
</gene>
<dbReference type="EMBL" id="KZ060437">
    <property type="protein sequence ID" value="PIO12298.1"/>
    <property type="molecule type" value="Genomic_DNA"/>
</dbReference>
<reference evidence="3" key="1">
    <citation type="journal article" date="2017" name="Nat. Commun.">
        <title>The North American bullfrog draft genome provides insight into hormonal regulation of long noncoding RNA.</title>
        <authorList>
            <person name="Hammond S.A."/>
            <person name="Warren R.L."/>
            <person name="Vandervalk B.P."/>
            <person name="Kucuk E."/>
            <person name="Khan H."/>
            <person name="Gibb E.A."/>
            <person name="Pandoh P."/>
            <person name="Kirk H."/>
            <person name="Zhao Y."/>
            <person name="Jones M."/>
            <person name="Mungall A.J."/>
            <person name="Coope R."/>
            <person name="Pleasance S."/>
            <person name="Moore R.A."/>
            <person name="Holt R.A."/>
            <person name="Round J.M."/>
            <person name="Ohora S."/>
            <person name="Walle B.V."/>
            <person name="Veldhoen N."/>
            <person name="Helbing C.C."/>
            <person name="Birol I."/>
        </authorList>
    </citation>
    <scope>NUCLEOTIDE SEQUENCE [LARGE SCALE GENOMIC DNA]</scope>
</reference>
<name>A0A2G9Q9N5_AQUCT</name>
<organism evidence="2 3">
    <name type="scientific">Aquarana catesbeiana</name>
    <name type="common">American bullfrog</name>
    <name type="synonym">Rana catesbeiana</name>
    <dbReference type="NCBI Taxonomy" id="8400"/>
    <lineage>
        <taxon>Eukaryota</taxon>
        <taxon>Metazoa</taxon>
        <taxon>Chordata</taxon>
        <taxon>Craniata</taxon>
        <taxon>Vertebrata</taxon>
        <taxon>Euteleostomi</taxon>
        <taxon>Amphibia</taxon>
        <taxon>Batrachia</taxon>
        <taxon>Anura</taxon>
        <taxon>Neobatrachia</taxon>
        <taxon>Ranoidea</taxon>
        <taxon>Ranidae</taxon>
        <taxon>Aquarana</taxon>
    </lineage>
</organism>
<evidence type="ECO:0000256" key="1">
    <source>
        <dbReference type="SAM" id="MobiDB-lite"/>
    </source>
</evidence>
<dbReference type="AlphaFoldDB" id="A0A2G9Q9N5"/>